<gene>
    <name evidence="6" type="ORF">OG477_16625</name>
</gene>
<reference evidence="6" key="1">
    <citation type="submission" date="2022-10" db="EMBL/GenBank/DDBJ databases">
        <title>The complete genomes of actinobacterial strains from the NBC collection.</title>
        <authorList>
            <person name="Joergensen T.S."/>
            <person name="Alvarez Arevalo M."/>
            <person name="Sterndorff E.B."/>
            <person name="Faurdal D."/>
            <person name="Vuksanovic O."/>
            <person name="Mourched A.-S."/>
            <person name="Charusanti P."/>
            <person name="Shaw S."/>
            <person name="Blin K."/>
            <person name="Weber T."/>
        </authorList>
    </citation>
    <scope>NUCLEOTIDE SEQUENCE</scope>
    <source>
        <strain evidence="6">NBC 00180</strain>
    </source>
</reference>
<dbReference type="InterPro" id="IPR017441">
    <property type="entry name" value="Protein_kinase_ATP_BS"/>
</dbReference>
<dbReference type="InterPro" id="IPR008266">
    <property type="entry name" value="Tyr_kinase_AS"/>
</dbReference>
<dbReference type="EMBL" id="CP108140">
    <property type="protein sequence ID" value="WTP86900.1"/>
    <property type="molecule type" value="Genomic_DNA"/>
</dbReference>
<dbReference type="AlphaFoldDB" id="A0AAU1HZ16"/>
<dbReference type="CDD" id="cd14014">
    <property type="entry name" value="STKc_PknB_like"/>
    <property type="match status" value="1"/>
</dbReference>
<feature type="domain" description="Protein kinase" evidence="5">
    <location>
        <begin position="16"/>
        <end position="275"/>
    </location>
</feature>
<dbReference type="Pfam" id="PF00069">
    <property type="entry name" value="Pkinase"/>
    <property type="match status" value="1"/>
</dbReference>
<dbReference type="Gene3D" id="1.10.510.10">
    <property type="entry name" value="Transferase(Phosphotransferase) domain 1"/>
    <property type="match status" value="1"/>
</dbReference>
<evidence type="ECO:0000256" key="3">
    <source>
        <dbReference type="ARBA" id="ARBA00022840"/>
    </source>
</evidence>
<protein>
    <submittedName>
        <fullName evidence="6">Serine/threonine protein kinase</fullName>
    </submittedName>
</protein>
<dbReference type="GO" id="GO:0004674">
    <property type="term" value="F:protein serine/threonine kinase activity"/>
    <property type="evidence" value="ECO:0007669"/>
    <property type="project" value="UniProtKB-KW"/>
</dbReference>
<dbReference type="InterPro" id="IPR011009">
    <property type="entry name" value="Kinase-like_dom_sf"/>
</dbReference>
<dbReference type="GO" id="GO:0005524">
    <property type="term" value="F:ATP binding"/>
    <property type="evidence" value="ECO:0007669"/>
    <property type="project" value="UniProtKB-UniRule"/>
</dbReference>
<feature type="binding site" evidence="4">
    <location>
        <position position="45"/>
    </location>
    <ligand>
        <name>ATP</name>
        <dbReference type="ChEBI" id="CHEBI:30616"/>
    </ligand>
</feature>
<dbReference type="PANTHER" id="PTHR45832">
    <property type="entry name" value="SERINE/THREONINE-PROTEIN KINASE SAMKA-RELATED-RELATED"/>
    <property type="match status" value="1"/>
</dbReference>
<sequence length="645" mass="68817">MTVLTLKAGHEVAGRYLLREPIGSGGMGVVWQAWDETLKRIVAVKCARPDDEQAARRLRKEAQYAARLHHPNIVPVFDFVEETGEGASADATCWIVMEYVPSRSLAQIVADSGPLPPEDAGSVGSQIAAALAKSHALGVVHGDVTPENILVTEDGVARLTDFGIARALWSDVTQTHTVTTGVVRGKPKYLAPELAKGRPADEKADVFSLGASVFAAVEGQSPYGVAEHPMAYVARAIEGHLEPAERAGRLTAPLAALLELDPRRRPDAAEAHRLLTRAAPPPPDVQGRLHDAHILRLASLTLRLPRAVRRRRRPLAISAGALAVAAAVTAGILVATSGGDPDDTPRAPDAKPSATAAAQAGALGGIRTANPCGLLDAASLSRFGDTELDPDYGELDRCDVLVLGDDGDEVAGVEANFLSEAREFDGGVQVRRVGNVRVVALTRVGDHCERYVRTSDRRGIIIRGERREAGAPDPCALADAATDYAVTVLDRGPVPRRAESWPATSLARLEACKLLDTAALDRVPDLRTRPSDYGFANWDCEWASADGDKAFVELSFTRDNRLEDDGRPKPIAGTTAYVSPEEEGEGSCVVYAPHRTYTNSVGDRTTELIRLTVLGQRPAEQECATAEALTANALKNLAEQLPEAK</sequence>
<proteinExistence type="inferred from homology"/>
<keyword evidence="6" id="KW-0723">Serine/threonine-protein kinase</keyword>
<evidence type="ECO:0000256" key="4">
    <source>
        <dbReference type="PROSITE-ProRule" id="PRU10141"/>
    </source>
</evidence>
<keyword evidence="6" id="KW-0808">Transferase</keyword>
<dbReference type="InterPro" id="IPR051931">
    <property type="entry name" value="PAK3-like"/>
</dbReference>
<dbReference type="PROSITE" id="PS50011">
    <property type="entry name" value="PROTEIN_KINASE_DOM"/>
    <property type="match status" value="1"/>
</dbReference>
<comment type="similarity">
    <text evidence="1">Belongs to the protein kinase superfamily. STE Ser/Thr protein kinase family. STE20 subfamily.</text>
</comment>
<dbReference type="Gene3D" id="3.30.200.20">
    <property type="entry name" value="Phosphorylase Kinase, domain 1"/>
    <property type="match status" value="1"/>
</dbReference>
<keyword evidence="2 4" id="KW-0547">Nucleotide-binding</keyword>
<evidence type="ECO:0000256" key="1">
    <source>
        <dbReference type="ARBA" id="ARBA00008874"/>
    </source>
</evidence>
<organism evidence="6">
    <name type="scientific">Streptomyces sp. NBC_00180</name>
    <dbReference type="NCBI Taxonomy" id="2903632"/>
    <lineage>
        <taxon>Bacteria</taxon>
        <taxon>Bacillati</taxon>
        <taxon>Actinomycetota</taxon>
        <taxon>Actinomycetes</taxon>
        <taxon>Kitasatosporales</taxon>
        <taxon>Streptomycetaceae</taxon>
        <taxon>Streptomyces</taxon>
    </lineage>
</organism>
<dbReference type="PROSITE" id="PS00107">
    <property type="entry name" value="PROTEIN_KINASE_ATP"/>
    <property type="match status" value="1"/>
</dbReference>
<dbReference type="InterPro" id="IPR000719">
    <property type="entry name" value="Prot_kinase_dom"/>
</dbReference>
<evidence type="ECO:0000313" key="6">
    <source>
        <dbReference type="EMBL" id="WTP86900.1"/>
    </source>
</evidence>
<dbReference type="SUPFAM" id="SSF56112">
    <property type="entry name" value="Protein kinase-like (PK-like)"/>
    <property type="match status" value="1"/>
</dbReference>
<dbReference type="PANTHER" id="PTHR45832:SF22">
    <property type="entry name" value="SERINE_THREONINE-PROTEIN KINASE SAMKA-RELATED"/>
    <property type="match status" value="1"/>
</dbReference>
<keyword evidence="3 4" id="KW-0067">ATP-binding</keyword>
<keyword evidence="6" id="KW-0418">Kinase</keyword>
<evidence type="ECO:0000256" key="2">
    <source>
        <dbReference type="ARBA" id="ARBA00022741"/>
    </source>
</evidence>
<accession>A0AAU1HZ16</accession>
<evidence type="ECO:0000259" key="5">
    <source>
        <dbReference type="PROSITE" id="PS50011"/>
    </source>
</evidence>
<name>A0AAU1HZ16_9ACTN</name>
<dbReference type="PROSITE" id="PS00109">
    <property type="entry name" value="PROTEIN_KINASE_TYR"/>
    <property type="match status" value="1"/>
</dbReference>